<feature type="domain" description="Amidohydrolase-related" evidence="2">
    <location>
        <begin position="6"/>
        <end position="282"/>
    </location>
</feature>
<comment type="similarity">
    <text evidence="1">Belongs to the metallo-dependent hydrolases superfamily.</text>
</comment>
<organism evidence="3 4">
    <name type="scientific">Herbidospora galbida</name>
    <dbReference type="NCBI Taxonomy" id="2575442"/>
    <lineage>
        <taxon>Bacteria</taxon>
        <taxon>Bacillati</taxon>
        <taxon>Actinomycetota</taxon>
        <taxon>Actinomycetes</taxon>
        <taxon>Streptosporangiales</taxon>
        <taxon>Streptosporangiaceae</taxon>
        <taxon>Herbidospora</taxon>
    </lineage>
</organism>
<dbReference type="RefSeq" id="WP_137246307.1">
    <property type="nucleotide sequence ID" value="NZ_SZQA01000005.1"/>
</dbReference>
<evidence type="ECO:0000256" key="1">
    <source>
        <dbReference type="ARBA" id="ARBA00038310"/>
    </source>
</evidence>
<accession>A0A4U3MJL2</accession>
<dbReference type="Pfam" id="PF04909">
    <property type="entry name" value="Amidohydro_2"/>
    <property type="match status" value="1"/>
</dbReference>
<evidence type="ECO:0000313" key="4">
    <source>
        <dbReference type="Proteomes" id="UP000308705"/>
    </source>
</evidence>
<proteinExistence type="inferred from homology"/>
<name>A0A4U3MJL2_9ACTN</name>
<protein>
    <submittedName>
        <fullName evidence="3">Amidohydrolase</fullName>
    </submittedName>
</protein>
<dbReference type="AlphaFoldDB" id="A0A4U3MJL2"/>
<dbReference type="InterPro" id="IPR006680">
    <property type="entry name" value="Amidohydro-rel"/>
</dbReference>
<sequence length="285" mass="30997">MSNSVVDAHHHLWDLSRRPQDWLTSPEMKILYRDFSPADYDATAAEAGVDRSVLVQVLADADETREFLATAAGSTTIAAVVGWADLTRPDLPEELAALAASPGGETLRGIRHLVQAEPDPAWLSRDDVRAGLRHVASAGLIYDLLVAPHQLPAAIETVRALPDLGFVLDHLAKPAIAAGELRSWEALLRQLAAEPNVTAKLSGLITEADRERWDAESLRPYVEVAVDAFGPDRLMFGSDWPVCLLAGSLPRWTDTVRTLLAGLSEAERHAVFSGTAERVYRLSTT</sequence>
<dbReference type="EMBL" id="SZQA01000005">
    <property type="protein sequence ID" value="TKK89728.1"/>
    <property type="molecule type" value="Genomic_DNA"/>
</dbReference>
<dbReference type="InterPro" id="IPR052350">
    <property type="entry name" value="Metallo-dep_Lactonases"/>
</dbReference>
<dbReference type="OrthoDB" id="5450317at2"/>
<dbReference type="SUPFAM" id="SSF51556">
    <property type="entry name" value="Metallo-dependent hydrolases"/>
    <property type="match status" value="1"/>
</dbReference>
<dbReference type="PANTHER" id="PTHR43569:SF2">
    <property type="entry name" value="AMIDOHYDROLASE-RELATED DOMAIN-CONTAINING PROTEIN"/>
    <property type="match status" value="1"/>
</dbReference>
<dbReference type="PANTHER" id="PTHR43569">
    <property type="entry name" value="AMIDOHYDROLASE"/>
    <property type="match status" value="1"/>
</dbReference>
<dbReference type="InterPro" id="IPR032466">
    <property type="entry name" value="Metal_Hydrolase"/>
</dbReference>
<keyword evidence="3" id="KW-0378">Hydrolase</keyword>
<comment type="caution">
    <text evidence="3">The sequence shown here is derived from an EMBL/GenBank/DDBJ whole genome shotgun (WGS) entry which is preliminary data.</text>
</comment>
<reference evidence="3 4" key="1">
    <citation type="submission" date="2019-04" db="EMBL/GenBank/DDBJ databases">
        <title>Herbidospora sp. NEAU-GS14.nov., a novel actinomycete isolated from soil.</title>
        <authorList>
            <person name="Han L."/>
        </authorList>
    </citation>
    <scope>NUCLEOTIDE SEQUENCE [LARGE SCALE GENOMIC DNA]</scope>
    <source>
        <strain evidence="3 4">NEAU-GS14</strain>
    </source>
</reference>
<evidence type="ECO:0000313" key="3">
    <source>
        <dbReference type="EMBL" id="TKK89728.1"/>
    </source>
</evidence>
<keyword evidence="4" id="KW-1185">Reference proteome</keyword>
<dbReference type="Gene3D" id="3.20.20.140">
    <property type="entry name" value="Metal-dependent hydrolases"/>
    <property type="match status" value="1"/>
</dbReference>
<evidence type="ECO:0000259" key="2">
    <source>
        <dbReference type="Pfam" id="PF04909"/>
    </source>
</evidence>
<gene>
    <name evidence="3" type="ORF">FDA94_07460</name>
</gene>
<dbReference type="Proteomes" id="UP000308705">
    <property type="component" value="Unassembled WGS sequence"/>
</dbReference>
<dbReference type="GO" id="GO:0016787">
    <property type="term" value="F:hydrolase activity"/>
    <property type="evidence" value="ECO:0007669"/>
    <property type="project" value="UniProtKB-KW"/>
</dbReference>